<dbReference type="Gene3D" id="3.40.50.1820">
    <property type="entry name" value="alpha/beta hydrolase"/>
    <property type="match status" value="1"/>
</dbReference>
<dbReference type="PANTHER" id="PTHR43798:SF5">
    <property type="entry name" value="MONOACYLGLYCEROL LIPASE ABHD6"/>
    <property type="match status" value="1"/>
</dbReference>
<dbReference type="GO" id="GO:0046464">
    <property type="term" value="P:acylglycerol catabolic process"/>
    <property type="evidence" value="ECO:0007669"/>
    <property type="project" value="TreeGrafter"/>
</dbReference>
<dbReference type="SUPFAM" id="SSF53474">
    <property type="entry name" value="alpha/beta-Hydrolases"/>
    <property type="match status" value="1"/>
</dbReference>
<evidence type="ECO:0000313" key="3">
    <source>
        <dbReference type="Proteomes" id="UP000184497"/>
    </source>
</evidence>
<dbReference type="RefSeq" id="WP_072796022.1">
    <property type="nucleotide sequence ID" value="NZ_FRAQ01000001.1"/>
</dbReference>
<reference evidence="3" key="1">
    <citation type="submission" date="2016-11" db="EMBL/GenBank/DDBJ databases">
        <authorList>
            <person name="Varghese N."/>
            <person name="Submissions S."/>
        </authorList>
    </citation>
    <scope>NUCLEOTIDE SEQUENCE [LARGE SCALE GENOMIC DNA]</scope>
    <source>
        <strain evidence="3">CGMCC 1.10835</strain>
    </source>
</reference>
<dbReference type="OrthoDB" id="9780765at2"/>
<accession>A0A1M6QMV6</accession>
<dbReference type="PRINTS" id="PR00111">
    <property type="entry name" value="ABHYDROLASE"/>
</dbReference>
<dbReference type="InterPro" id="IPR050266">
    <property type="entry name" value="AB_hydrolase_sf"/>
</dbReference>
<proteinExistence type="predicted"/>
<gene>
    <name evidence="2" type="ORF">SAMN05216369_1009</name>
</gene>
<dbReference type="EMBL" id="FRAQ01000001">
    <property type="protein sequence ID" value="SHK21574.1"/>
    <property type="molecule type" value="Genomic_DNA"/>
</dbReference>
<protein>
    <submittedName>
        <fullName evidence="2">Pimeloyl-ACP methyl ester carboxylesterase</fullName>
    </submittedName>
</protein>
<sequence length="315" mass="34703">MLQKSPVTAFFLLLSILLVSACSRHGIYETAIGLERSAAGLEADTITVGELEIAYLRNSEMNNGDTIVLVHGFGANKDNWTRIARELTDDFNVYAIDLPGHGESSKPLDLGYRLEQQVSHLARILKALNIKEMHMMGNSMGGAITALYAATYPEQIKTAVLFDPAGIVQYESELVDLIVAGDNPLIPSKPGDFERLMDFALVKKPFVPWPILGVMEEQAIANRKVNEVIFAAIRDAGFEPDFRNTITRIKDPVLVVWGKEDRVIDYRNGEVFVDAIPGARLEVLDGIGHAPMIEAPEESARLFLEFAKPHISNAG</sequence>
<dbReference type="GO" id="GO:0016020">
    <property type="term" value="C:membrane"/>
    <property type="evidence" value="ECO:0007669"/>
    <property type="project" value="TreeGrafter"/>
</dbReference>
<dbReference type="Pfam" id="PF00561">
    <property type="entry name" value="Abhydrolase_1"/>
    <property type="match status" value="1"/>
</dbReference>
<feature type="domain" description="AB hydrolase-1" evidence="1">
    <location>
        <begin position="66"/>
        <end position="168"/>
    </location>
</feature>
<keyword evidence="3" id="KW-1185">Reference proteome</keyword>
<dbReference type="InterPro" id="IPR029058">
    <property type="entry name" value="AB_hydrolase_fold"/>
</dbReference>
<dbReference type="GO" id="GO:0047372">
    <property type="term" value="F:monoacylglycerol lipase activity"/>
    <property type="evidence" value="ECO:0007669"/>
    <property type="project" value="TreeGrafter"/>
</dbReference>
<evidence type="ECO:0000259" key="1">
    <source>
        <dbReference type="Pfam" id="PF00561"/>
    </source>
</evidence>
<dbReference type="Proteomes" id="UP000184497">
    <property type="component" value="Unassembled WGS sequence"/>
</dbReference>
<evidence type="ECO:0000313" key="2">
    <source>
        <dbReference type="EMBL" id="SHK21574.1"/>
    </source>
</evidence>
<dbReference type="AlphaFoldDB" id="A0A1M6QMV6"/>
<dbReference type="STRING" id="564117.SAMN05216369_1009"/>
<name>A0A1M6QMV6_9GAMM</name>
<dbReference type="PANTHER" id="PTHR43798">
    <property type="entry name" value="MONOACYLGLYCEROL LIPASE"/>
    <property type="match status" value="1"/>
</dbReference>
<organism evidence="2 3">
    <name type="scientific">Marinobacter antarcticus</name>
    <dbReference type="NCBI Taxonomy" id="564117"/>
    <lineage>
        <taxon>Bacteria</taxon>
        <taxon>Pseudomonadati</taxon>
        <taxon>Pseudomonadota</taxon>
        <taxon>Gammaproteobacteria</taxon>
        <taxon>Pseudomonadales</taxon>
        <taxon>Marinobacteraceae</taxon>
        <taxon>Marinobacter</taxon>
    </lineage>
</organism>
<dbReference type="PROSITE" id="PS51257">
    <property type="entry name" value="PROKAR_LIPOPROTEIN"/>
    <property type="match status" value="1"/>
</dbReference>
<dbReference type="InterPro" id="IPR000073">
    <property type="entry name" value="AB_hydrolase_1"/>
</dbReference>